<keyword evidence="3" id="KW-1185">Reference proteome</keyword>
<proteinExistence type="predicted"/>
<evidence type="ECO:0000313" key="3">
    <source>
        <dbReference type="Proteomes" id="UP000789759"/>
    </source>
</evidence>
<dbReference type="Proteomes" id="UP000789759">
    <property type="component" value="Unassembled WGS sequence"/>
</dbReference>
<dbReference type="AlphaFoldDB" id="A0A9N9PD41"/>
<accession>A0A9N9PD41</accession>
<reference evidence="2" key="1">
    <citation type="submission" date="2021-06" db="EMBL/GenBank/DDBJ databases">
        <authorList>
            <person name="Kallberg Y."/>
            <person name="Tangrot J."/>
            <person name="Rosling A."/>
        </authorList>
    </citation>
    <scope>NUCLEOTIDE SEQUENCE</scope>
    <source>
        <strain evidence="2">FL966</strain>
    </source>
</reference>
<gene>
    <name evidence="2" type="ORF">CPELLU_LOCUS18105</name>
</gene>
<protein>
    <submittedName>
        <fullName evidence="2">6445_t:CDS:1</fullName>
    </submittedName>
</protein>
<feature type="chain" id="PRO_5040483535" evidence="1">
    <location>
        <begin position="21"/>
        <end position="142"/>
    </location>
</feature>
<dbReference type="OrthoDB" id="2410871at2759"/>
<organism evidence="2 3">
    <name type="scientific">Cetraspora pellucida</name>
    <dbReference type="NCBI Taxonomy" id="1433469"/>
    <lineage>
        <taxon>Eukaryota</taxon>
        <taxon>Fungi</taxon>
        <taxon>Fungi incertae sedis</taxon>
        <taxon>Mucoromycota</taxon>
        <taxon>Glomeromycotina</taxon>
        <taxon>Glomeromycetes</taxon>
        <taxon>Diversisporales</taxon>
        <taxon>Gigasporaceae</taxon>
        <taxon>Cetraspora</taxon>
    </lineage>
</organism>
<comment type="caution">
    <text evidence="2">The sequence shown here is derived from an EMBL/GenBank/DDBJ whole genome shotgun (WGS) entry which is preliminary data.</text>
</comment>
<feature type="signal peptide" evidence="1">
    <location>
        <begin position="1"/>
        <end position="20"/>
    </location>
</feature>
<dbReference type="EMBL" id="CAJVQA010034195">
    <property type="protein sequence ID" value="CAG8805432.1"/>
    <property type="molecule type" value="Genomic_DNA"/>
</dbReference>
<name>A0A9N9PD41_9GLOM</name>
<evidence type="ECO:0000256" key="1">
    <source>
        <dbReference type="SAM" id="SignalP"/>
    </source>
</evidence>
<sequence>MVSHIALLVVMTIRFKYFLSIEQPVQTFISRDIIFISGKFVIEDSESCFTVAYLSIVNNNNPDHEFDMTSIPLWILTIIDIINKDIDFAFTRLTKKNVDVFDFSSATIDNNHIDLDLLIIEIKSDNDNETLEDEDDEQKEEL</sequence>
<keyword evidence="1" id="KW-0732">Signal</keyword>
<evidence type="ECO:0000313" key="2">
    <source>
        <dbReference type="EMBL" id="CAG8805432.1"/>
    </source>
</evidence>